<keyword evidence="1" id="KW-0175">Coiled coil</keyword>
<evidence type="ECO:0000313" key="4">
    <source>
        <dbReference type="Proteomes" id="UP000711736"/>
    </source>
</evidence>
<feature type="coiled-coil region" evidence="1">
    <location>
        <begin position="49"/>
        <end position="76"/>
    </location>
</feature>
<comment type="caution">
    <text evidence="3">The sequence shown here is derived from an EMBL/GenBank/DDBJ whole genome shotgun (WGS) entry which is preliminary data.</text>
</comment>
<name>A0ABS5UZI1_9BIFI</name>
<feature type="transmembrane region" description="Helical" evidence="2">
    <location>
        <begin position="6"/>
        <end position="24"/>
    </location>
</feature>
<dbReference type="RefSeq" id="WP_214377039.1">
    <property type="nucleotide sequence ID" value="NZ_JAFEJU010000010.1"/>
</dbReference>
<sequence length="273" mass="30435">MLAMLIAVVVVIAVLAVFLVFVIMRSSQRLDDKVKEEFLHSLQVYDTQIDAKSARLDELDAALAQRKAELARSDEERAEHALVAAAPAADPEASGMRVIENHADYVDPRFFRNYALLQSQFRDQARDAMERTVRELELNQADPKVREYRTVETLLNADTTYQLMTLDPDARAQAVHDIAGRIPEFNRVLTDWNQAQTTASAGSNAAGEADGFNVPAFAAFVSDYIHSNDDQIIVASHTGTKLCGGPRVRFIKDESIAEGFRVRQGSRVYDYSL</sequence>
<keyword evidence="2" id="KW-1133">Transmembrane helix</keyword>
<reference evidence="3 4" key="1">
    <citation type="journal article" date="2021" name="Environ. Microbiol.">
        <title>Genetic insights into the dark matter of the mammalian gut microbiota through targeted genome reconstruction.</title>
        <authorList>
            <person name="Lugli G.A."/>
            <person name="Alessandri G."/>
            <person name="Milani C."/>
            <person name="Viappiani A."/>
            <person name="Fontana F."/>
            <person name="Tarracchini C."/>
            <person name="Mancabelli L."/>
            <person name="Argentini C."/>
            <person name="Ruiz L."/>
            <person name="Margolles A."/>
            <person name="van Sinderen D."/>
            <person name="Turroni F."/>
            <person name="Ventura M."/>
        </authorList>
    </citation>
    <scope>NUCLEOTIDE SEQUENCE [LARGE SCALE GENOMIC DNA]</scope>
    <source>
        <strain evidence="3 4">LC6</strain>
    </source>
</reference>
<dbReference type="Proteomes" id="UP000711736">
    <property type="component" value="Unassembled WGS sequence"/>
</dbReference>
<dbReference type="EMBL" id="JAFEJU010000010">
    <property type="protein sequence ID" value="MBT1175849.1"/>
    <property type="molecule type" value="Genomic_DNA"/>
</dbReference>
<accession>A0ABS5UZI1</accession>
<evidence type="ECO:0000313" key="3">
    <source>
        <dbReference type="EMBL" id="MBT1175849.1"/>
    </source>
</evidence>
<keyword evidence="4" id="KW-1185">Reference proteome</keyword>
<organism evidence="3 4">
    <name type="scientific">Bifidobacterium colobi</name>
    <dbReference type="NCBI Taxonomy" id="2809026"/>
    <lineage>
        <taxon>Bacteria</taxon>
        <taxon>Bacillati</taxon>
        <taxon>Actinomycetota</taxon>
        <taxon>Actinomycetes</taxon>
        <taxon>Bifidobacteriales</taxon>
        <taxon>Bifidobacteriaceae</taxon>
        <taxon>Bifidobacterium</taxon>
    </lineage>
</organism>
<keyword evidence="2" id="KW-0472">Membrane</keyword>
<protein>
    <submittedName>
        <fullName evidence="3">Uncharacterized protein</fullName>
    </submittedName>
</protein>
<proteinExistence type="predicted"/>
<gene>
    <name evidence="3" type="ORF">JS530_10135</name>
</gene>
<keyword evidence="2" id="KW-0812">Transmembrane</keyword>
<evidence type="ECO:0000256" key="1">
    <source>
        <dbReference type="SAM" id="Coils"/>
    </source>
</evidence>
<evidence type="ECO:0000256" key="2">
    <source>
        <dbReference type="SAM" id="Phobius"/>
    </source>
</evidence>